<evidence type="ECO:0000313" key="3">
    <source>
        <dbReference type="Proteomes" id="UP001295444"/>
    </source>
</evidence>
<evidence type="ECO:0000256" key="1">
    <source>
        <dbReference type="SAM" id="MobiDB-lite"/>
    </source>
</evidence>
<keyword evidence="3" id="KW-1185">Reference proteome</keyword>
<feature type="region of interest" description="Disordered" evidence="1">
    <location>
        <begin position="21"/>
        <end position="74"/>
    </location>
</feature>
<accession>A0AAD1TQ81</accession>
<sequence length="74" mass="8341">IPVRTPSRSLPLWAGVVIPVLTPQPHLRPQYTKPQRRPKPKSKMAEATRERAHPQSPEQTADPSWTDGPGTQQR</sequence>
<protein>
    <submittedName>
        <fullName evidence="2">Uncharacterized protein</fullName>
    </submittedName>
</protein>
<feature type="non-terminal residue" evidence="2">
    <location>
        <position position="1"/>
    </location>
</feature>
<feature type="compositionally biased region" description="Basic and acidic residues" evidence="1">
    <location>
        <begin position="43"/>
        <end position="53"/>
    </location>
</feature>
<proteinExistence type="predicted"/>
<reference evidence="2" key="1">
    <citation type="submission" date="2022-03" db="EMBL/GenBank/DDBJ databases">
        <authorList>
            <person name="Alioto T."/>
            <person name="Alioto T."/>
            <person name="Gomez Garrido J."/>
        </authorList>
    </citation>
    <scope>NUCLEOTIDE SEQUENCE</scope>
</reference>
<comment type="caution">
    <text evidence="2">The sequence shown here is derived from an EMBL/GenBank/DDBJ whole genome shotgun (WGS) entry which is preliminary data.</text>
</comment>
<dbReference type="EMBL" id="CAKOES020000031">
    <property type="protein sequence ID" value="CAH2329758.1"/>
    <property type="molecule type" value="Genomic_DNA"/>
</dbReference>
<feature type="compositionally biased region" description="Polar residues" evidence="1">
    <location>
        <begin position="56"/>
        <end position="74"/>
    </location>
</feature>
<evidence type="ECO:0000313" key="2">
    <source>
        <dbReference type="EMBL" id="CAH2329758.1"/>
    </source>
</evidence>
<dbReference type="Proteomes" id="UP001295444">
    <property type="component" value="Unassembled WGS sequence"/>
</dbReference>
<organism evidence="2 3">
    <name type="scientific">Pelobates cultripes</name>
    <name type="common">Western spadefoot toad</name>
    <dbReference type="NCBI Taxonomy" id="61616"/>
    <lineage>
        <taxon>Eukaryota</taxon>
        <taxon>Metazoa</taxon>
        <taxon>Chordata</taxon>
        <taxon>Craniata</taxon>
        <taxon>Vertebrata</taxon>
        <taxon>Euteleostomi</taxon>
        <taxon>Amphibia</taxon>
        <taxon>Batrachia</taxon>
        <taxon>Anura</taxon>
        <taxon>Pelobatoidea</taxon>
        <taxon>Pelobatidae</taxon>
        <taxon>Pelobates</taxon>
    </lineage>
</organism>
<gene>
    <name evidence="2" type="ORF">PECUL_23A031123</name>
</gene>
<dbReference type="AlphaFoldDB" id="A0AAD1TQ81"/>
<name>A0AAD1TQ81_PELCU</name>
<feature type="non-terminal residue" evidence="2">
    <location>
        <position position="74"/>
    </location>
</feature>